<dbReference type="InterPro" id="IPR013424">
    <property type="entry name" value="Ice-binding_C"/>
</dbReference>
<organism evidence="4 5">
    <name type="scientific">Candidatus Electrothrix aarhusensis</name>
    <dbReference type="NCBI Taxonomy" id="1859131"/>
    <lineage>
        <taxon>Bacteria</taxon>
        <taxon>Pseudomonadati</taxon>
        <taxon>Thermodesulfobacteriota</taxon>
        <taxon>Desulfobulbia</taxon>
        <taxon>Desulfobulbales</taxon>
        <taxon>Desulfobulbaceae</taxon>
        <taxon>Candidatus Electrothrix</taxon>
    </lineage>
</organism>
<dbReference type="AlphaFoldDB" id="A0A444ITW7"/>
<evidence type="ECO:0000313" key="5">
    <source>
        <dbReference type="Proteomes" id="UP000287853"/>
    </source>
</evidence>
<evidence type="ECO:0000259" key="2">
    <source>
        <dbReference type="Pfam" id="PF07589"/>
    </source>
</evidence>
<keyword evidence="5" id="KW-1185">Reference proteome</keyword>
<feature type="transmembrane region" description="Helical" evidence="1">
    <location>
        <begin position="12"/>
        <end position="30"/>
    </location>
</feature>
<evidence type="ECO:0000313" key="4">
    <source>
        <dbReference type="EMBL" id="RWX44361.1"/>
    </source>
</evidence>
<reference evidence="4 5" key="1">
    <citation type="submission" date="2017-01" db="EMBL/GenBank/DDBJ databases">
        <title>The cable genome- insights into the physiology and evolution of filamentous bacteria capable of sulfide oxidation via long distance electron transfer.</title>
        <authorList>
            <person name="Schreiber L."/>
            <person name="Bjerg J.T."/>
            <person name="Boggild A."/>
            <person name="Van De Vossenberg J."/>
            <person name="Meysman F."/>
            <person name="Nielsen L.P."/>
            <person name="Schramm A."/>
            <person name="Kjeldsen K.U."/>
        </authorList>
    </citation>
    <scope>NUCLEOTIDE SEQUENCE [LARGE SCALE GENOMIC DNA]</scope>
    <source>
        <strain evidence="4">MCF</strain>
    </source>
</reference>
<protein>
    <submittedName>
        <fullName evidence="4">PEP-CTERM protein-sorting domain-containing protein</fullName>
    </submittedName>
</protein>
<evidence type="ECO:0000259" key="3">
    <source>
        <dbReference type="Pfam" id="PF13448"/>
    </source>
</evidence>
<dbReference type="Proteomes" id="UP000287853">
    <property type="component" value="Unassembled WGS sequence"/>
</dbReference>
<proteinExistence type="predicted"/>
<name>A0A444ITW7_9BACT</name>
<feature type="domain" description="Ice-binding protein C-terminal" evidence="2">
    <location>
        <begin position="259"/>
        <end position="282"/>
    </location>
</feature>
<gene>
    <name evidence="4" type="ORF">H206_03390</name>
</gene>
<dbReference type="Pfam" id="PF13448">
    <property type="entry name" value="DUF4114"/>
    <property type="match status" value="1"/>
</dbReference>
<comment type="caution">
    <text evidence="4">The sequence shown here is derived from an EMBL/GenBank/DDBJ whole genome shotgun (WGS) entry which is preliminary data.</text>
</comment>
<dbReference type="Pfam" id="PF07589">
    <property type="entry name" value="PEP-CTERM"/>
    <property type="match status" value="1"/>
</dbReference>
<dbReference type="EMBL" id="MTKO01000096">
    <property type="protein sequence ID" value="RWX44361.1"/>
    <property type="molecule type" value="Genomic_DNA"/>
</dbReference>
<keyword evidence="1" id="KW-0812">Transmembrane</keyword>
<feature type="transmembrane region" description="Helical" evidence="1">
    <location>
        <begin position="37"/>
        <end position="61"/>
    </location>
</feature>
<keyword evidence="1" id="KW-1133">Transmembrane helix</keyword>
<sequence length="284" mass="30198">MFFLYIGEGANKLGILTSIIINSLILMNGRKKMKKKLLVSAVFAAGVGMLGGNAMAVSLPFGGDGSGSTLQGVFDDLATDGNNAINVTTDALNDFSDSYWSVGGSGGAVSTMIIELAGFAPDNTFGIFDRADRYNTVQLFGGSSGTGDQTLLSIRDNGDVFLNFANVDTFAANDFGFYLDSSHSSRGGMWYSDTSFNSDGMDHMGAYQGVGEEIQIAPFAAGEWGNNEFILAFEDLGSQYSDQDYTDFVVMVESVNPHSVPEPSAMLLFSTGIAGLIGIRRKKK</sequence>
<keyword evidence="1" id="KW-0472">Membrane</keyword>
<accession>A0A444ITW7</accession>
<dbReference type="InterPro" id="IPR025193">
    <property type="entry name" value="DUF4114"/>
</dbReference>
<feature type="domain" description="DUF4114" evidence="3">
    <location>
        <begin position="180"/>
        <end position="253"/>
    </location>
</feature>
<dbReference type="NCBIfam" id="TIGR02595">
    <property type="entry name" value="PEP_CTERM"/>
    <property type="match status" value="1"/>
</dbReference>
<evidence type="ECO:0000256" key="1">
    <source>
        <dbReference type="SAM" id="Phobius"/>
    </source>
</evidence>